<evidence type="ECO:0000313" key="3">
    <source>
        <dbReference type="EMBL" id="KAK9839168.1"/>
    </source>
</evidence>
<accession>A0AAW1RZ83</accession>
<feature type="region of interest" description="Disordered" evidence="1">
    <location>
        <begin position="470"/>
        <end position="624"/>
    </location>
</feature>
<comment type="caution">
    <text evidence="3">The sequence shown here is derived from an EMBL/GenBank/DDBJ whole genome shotgun (WGS) entry which is preliminary data.</text>
</comment>
<gene>
    <name evidence="3" type="ORF">WJX74_010846</name>
</gene>
<keyword evidence="4" id="KW-1185">Reference proteome</keyword>
<evidence type="ECO:0000313" key="4">
    <source>
        <dbReference type="Proteomes" id="UP001438707"/>
    </source>
</evidence>
<feature type="signal peptide" evidence="2">
    <location>
        <begin position="1"/>
        <end position="26"/>
    </location>
</feature>
<dbReference type="PANTHER" id="PTHR33538">
    <property type="entry name" value="PROTEIN GAMETE EXPRESSED 1"/>
    <property type="match status" value="1"/>
</dbReference>
<proteinExistence type="predicted"/>
<name>A0AAW1RZ83_9CHLO</name>
<evidence type="ECO:0000256" key="2">
    <source>
        <dbReference type="SAM" id="SignalP"/>
    </source>
</evidence>
<reference evidence="3 4" key="1">
    <citation type="journal article" date="2024" name="Nat. Commun.">
        <title>Phylogenomics reveals the evolutionary origins of lichenization in chlorophyte algae.</title>
        <authorList>
            <person name="Puginier C."/>
            <person name="Libourel C."/>
            <person name="Otte J."/>
            <person name="Skaloud P."/>
            <person name="Haon M."/>
            <person name="Grisel S."/>
            <person name="Petersen M."/>
            <person name="Berrin J.G."/>
            <person name="Delaux P.M."/>
            <person name="Dal Grande F."/>
            <person name="Keller J."/>
        </authorList>
    </citation>
    <scope>NUCLEOTIDE SEQUENCE [LARGE SCALE GENOMIC DNA]</scope>
    <source>
        <strain evidence="3 4">SAG 2145</strain>
    </source>
</reference>
<dbReference type="Proteomes" id="UP001438707">
    <property type="component" value="Unassembled WGS sequence"/>
</dbReference>
<feature type="compositionally biased region" description="Basic and acidic residues" evidence="1">
    <location>
        <begin position="611"/>
        <end position="624"/>
    </location>
</feature>
<feature type="chain" id="PRO_5043777442" evidence="2">
    <location>
        <begin position="27"/>
        <end position="624"/>
    </location>
</feature>
<dbReference type="AlphaFoldDB" id="A0AAW1RZ83"/>
<feature type="compositionally biased region" description="Low complexity" evidence="1">
    <location>
        <begin position="554"/>
        <end position="564"/>
    </location>
</feature>
<keyword evidence="2" id="KW-0732">Signal</keyword>
<organism evidence="3 4">
    <name type="scientific">Apatococcus lobatus</name>
    <dbReference type="NCBI Taxonomy" id="904363"/>
    <lineage>
        <taxon>Eukaryota</taxon>
        <taxon>Viridiplantae</taxon>
        <taxon>Chlorophyta</taxon>
        <taxon>core chlorophytes</taxon>
        <taxon>Trebouxiophyceae</taxon>
        <taxon>Chlorellales</taxon>
        <taxon>Chlorellaceae</taxon>
        <taxon>Apatococcus</taxon>
    </lineage>
</organism>
<dbReference type="InterPro" id="IPR040346">
    <property type="entry name" value="GEX1/Brambleberry"/>
</dbReference>
<dbReference type="PANTHER" id="PTHR33538:SF2">
    <property type="entry name" value="PROTEIN GAMETE EXPRESSED 1"/>
    <property type="match status" value="1"/>
</dbReference>
<evidence type="ECO:0000256" key="1">
    <source>
        <dbReference type="SAM" id="MobiDB-lite"/>
    </source>
</evidence>
<feature type="compositionally biased region" description="Polar residues" evidence="1">
    <location>
        <begin position="565"/>
        <end position="578"/>
    </location>
</feature>
<sequence length="624" mass="67916">MPQSVAGIYKLGLAVALMMGAHTAQAAFFSRSGQPREPQFEIVPLVVSDKGKGPLVALTQLSEGEGILNKLFGTDCYSQALARVGNDCKRLDHNSRSRLALGMMNCHLYKLGEHTYPCTEKMSLKECTSSMSDRHFNTFNEFFTNVDSMCLFLQNQDFQKHTEAVLNILSTGARQAAEQLTTMTSGLSSQLRTVGEMASSLEGLEQGQHEVAVGVAKGVDAVQQLQSQAIHLDDKVAIAIRNQERMVEKQLATLQSLAALDAAEASRADLSKQNWQMAQEQASILGQQQQEHLALQSQLLADLRHLADSSRGLQTAMDLVLDYEQRAHTALAHLLGRSWTAADILFHAACAAAVLCAGAVQARLPVLLAWLCNHLLERFLLGACSSILSLNSDGQAVLGWGRPGMGLLSSLPVKWWVRAACSAAAAVMAARWGLVFLRAESSKARAMQAFEAYVKKTEWEQVMASQQLRAYHHKQRTAPVTQTPGSPSKLRPAKQVQCGATKDLQQQSPCASDEKGSQMDAANCDDDLASSRHQETSADCQSAGLGKTRRTSTRRTNQQQAQSQPDHPTSSTQHQASRLRSAIVQPEAGLKSSSRSISRHSVGKRTAADMGHSDHDALIKRRQT</sequence>
<dbReference type="EMBL" id="JALJOS010000005">
    <property type="protein sequence ID" value="KAK9839168.1"/>
    <property type="molecule type" value="Genomic_DNA"/>
</dbReference>
<protein>
    <submittedName>
        <fullName evidence="3">Uncharacterized protein</fullName>
    </submittedName>
</protein>